<reference evidence="1" key="1">
    <citation type="journal article" date="2021" name="Proc. Natl. Acad. Sci. U.S.A.">
        <title>A Catalog of Tens of Thousands of Viruses from Human Metagenomes Reveals Hidden Associations with Chronic Diseases.</title>
        <authorList>
            <person name="Tisza M.J."/>
            <person name="Buck C.B."/>
        </authorList>
    </citation>
    <scope>NUCLEOTIDE SEQUENCE</scope>
    <source>
        <strain evidence="1">Ctfza2</strain>
    </source>
</reference>
<sequence length="31" mass="3546">MPTINYYITPPSFPFSVGGLFILCFDLHNLK</sequence>
<evidence type="ECO:0000313" key="1">
    <source>
        <dbReference type="EMBL" id="DAF99278.1"/>
    </source>
</evidence>
<accession>A0A8S5UY48</accession>
<protein>
    <submittedName>
        <fullName evidence="1">Uncharacterized protein</fullName>
    </submittedName>
</protein>
<name>A0A8S5UY48_9CAUD</name>
<proteinExistence type="predicted"/>
<dbReference type="EMBL" id="BK016163">
    <property type="protein sequence ID" value="DAF99278.1"/>
    <property type="molecule type" value="Genomic_DNA"/>
</dbReference>
<organism evidence="1">
    <name type="scientific">Siphoviridae sp. ctfza2</name>
    <dbReference type="NCBI Taxonomy" id="2825599"/>
    <lineage>
        <taxon>Viruses</taxon>
        <taxon>Duplodnaviria</taxon>
        <taxon>Heunggongvirae</taxon>
        <taxon>Uroviricota</taxon>
        <taxon>Caudoviricetes</taxon>
    </lineage>
</organism>